<protein>
    <submittedName>
        <fullName evidence="2">Uncharacterized protein</fullName>
    </submittedName>
</protein>
<name>A0AAV5IYT2_9ROSI</name>
<comment type="caution">
    <text evidence="2">The sequence shown here is derived from an EMBL/GenBank/DDBJ whole genome shotgun (WGS) entry which is preliminary data.</text>
</comment>
<evidence type="ECO:0000313" key="3">
    <source>
        <dbReference type="Proteomes" id="UP001054252"/>
    </source>
</evidence>
<proteinExistence type="inferred from homology"/>
<dbReference type="AlphaFoldDB" id="A0AAV5IYT2"/>
<gene>
    <name evidence="2" type="ORF">SLEP1_g16542</name>
</gene>
<evidence type="ECO:0000256" key="1">
    <source>
        <dbReference type="ARBA" id="ARBA00005437"/>
    </source>
</evidence>
<dbReference type="PANTHER" id="PTHR31087:SF160">
    <property type="entry name" value="PROTEIN LURP-ONE-RELATED 1-RELATED"/>
    <property type="match status" value="1"/>
</dbReference>
<keyword evidence="3" id="KW-1185">Reference proteome</keyword>
<dbReference type="EMBL" id="BPVZ01000021">
    <property type="protein sequence ID" value="GKV04383.1"/>
    <property type="molecule type" value="Genomic_DNA"/>
</dbReference>
<reference evidence="2 3" key="1">
    <citation type="journal article" date="2021" name="Commun. Biol.">
        <title>The genome of Shorea leprosula (Dipterocarpaceae) highlights the ecological relevance of drought in aseasonal tropical rainforests.</title>
        <authorList>
            <person name="Ng K.K.S."/>
            <person name="Kobayashi M.J."/>
            <person name="Fawcett J.A."/>
            <person name="Hatakeyama M."/>
            <person name="Paape T."/>
            <person name="Ng C.H."/>
            <person name="Ang C.C."/>
            <person name="Tnah L.H."/>
            <person name="Lee C.T."/>
            <person name="Nishiyama T."/>
            <person name="Sese J."/>
            <person name="O'Brien M.J."/>
            <person name="Copetti D."/>
            <person name="Mohd Noor M.I."/>
            <person name="Ong R.C."/>
            <person name="Putra M."/>
            <person name="Sireger I.Z."/>
            <person name="Indrioko S."/>
            <person name="Kosugi Y."/>
            <person name="Izuno A."/>
            <person name="Isagi Y."/>
            <person name="Lee S.L."/>
            <person name="Shimizu K.K."/>
        </authorList>
    </citation>
    <scope>NUCLEOTIDE SEQUENCE [LARGE SCALE GENOMIC DNA]</scope>
    <source>
        <strain evidence="2">214</strain>
    </source>
</reference>
<dbReference type="InterPro" id="IPR025659">
    <property type="entry name" value="Tubby-like_C"/>
</dbReference>
<evidence type="ECO:0000313" key="2">
    <source>
        <dbReference type="EMBL" id="GKV04383.1"/>
    </source>
</evidence>
<dbReference type="InterPro" id="IPR038595">
    <property type="entry name" value="LOR_sf"/>
</dbReference>
<dbReference type="Pfam" id="PF04525">
    <property type="entry name" value="LOR"/>
    <property type="match status" value="1"/>
</dbReference>
<dbReference type="PANTHER" id="PTHR31087">
    <property type="match status" value="1"/>
</dbReference>
<accession>A0AAV5IYT2</accession>
<dbReference type="SUPFAM" id="SSF54518">
    <property type="entry name" value="Tubby C-terminal domain-like"/>
    <property type="match status" value="1"/>
</dbReference>
<comment type="similarity">
    <text evidence="1">Belongs to the LOR family.</text>
</comment>
<sequence length="221" mass="23234">MAQSSTYPFPPSGANPLPNNVLIISPHFYRPYPVDLSIVRNVMPIKDSELVGTGIDGNIIFKVKGSSIFSLHSSGVLLDAAGNPIVKTKDNNTNEKVCDFKVKGSWLERSCVAHAGESSTIVAQMHKKITVESVLIGKDNLMQGRSQKIMLGAKGGQRLACTPPPPGSFPDLTVTVYPNIDFGFIVALVVILTAINESDQQAAAGQGAIRGATAGATAGAC</sequence>
<organism evidence="2 3">
    <name type="scientific">Rubroshorea leprosula</name>
    <dbReference type="NCBI Taxonomy" id="152421"/>
    <lineage>
        <taxon>Eukaryota</taxon>
        <taxon>Viridiplantae</taxon>
        <taxon>Streptophyta</taxon>
        <taxon>Embryophyta</taxon>
        <taxon>Tracheophyta</taxon>
        <taxon>Spermatophyta</taxon>
        <taxon>Magnoliopsida</taxon>
        <taxon>eudicotyledons</taxon>
        <taxon>Gunneridae</taxon>
        <taxon>Pentapetalae</taxon>
        <taxon>rosids</taxon>
        <taxon>malvids</taxon>
        <taxon>Malvales</taxon>
        <taxon>Dipterocarpaceae</taxon>
        <taxon>Rubroshorea</taxon>
    </lineage>
</organism>
<dbReference type="Proteomes" id="UP001054252">
    <property type="component" value="Unassembled WGS sequence"/>
</dbReference>
<dbReference type="Gene3D" id="2.40.160.200">
    <property type="entry name" value="LURP1-related"/>
    <property type="match status" value="2"/>
</dbReference>
<dbReference type="InterPro" id="IPR007612">
    <property type="entry name" value="LOR"/>
</dbReference>